<reference evidence="9" key="3">
    <citation type="submission" date="2025-08" db="UniProtKB">
        <authorList>
            <consortium name="Ensembl"/>
        </authorList>
    </citation>
    <scope>IDENTIFICATION</scope>
</reference>
<dbReference type="AlphaFoldDB" id="K7F7L5"/>
<evidence type="ECO:0000259" key="8">
    <source>
        <dbReference type="PROSITE" id="PS50071"/>
    </source>
</evidence>
<organism evidence="9 10">
    <name type="scientific">Pelodiscus sinensis</name>
    <name type="common">Chinese softshell turtle</name>
    <name type="synonym">Trionyx sinensis</name>
    <dbReference type="NCBI Taxonomy" id="13735"/>
    <lineage>
        <taxon>Eukaryota</taxon>
        <taxon>Metazoa</taxon>
        <taxon>Chordata</taxon>
        <taxon>Craniata</taxon>
        <taxon>Vertebrata</taxon>
        <taxon>Euteleostomi</taxon>
        <taxon>Archelosauria</taxon>
        <taxon>Testudinata</taxon>
        <taxon>Testudines</taxon>
        <taxon>Cryptodira</taxon>
        <taxon>Trionychia</taxon>
        <taxon>Trionychidae</taxon>
        <taxon>Pelodiscus</taxon>
    </lineage>
</organism>
<dbReference type="Gene3D" id="1.10.10.60">
    <property type="entry name" value="Homeodomain-like"/>
    <property type="match status" value="1"/>
</dbReference>
<evidence type="ECO:0000256" key="4">
    <source>
        <dbReference type="ARBA" id="ARBA00023242"/>
    </source>
</evidence>
<dbReference type="Pfam" id="PF00046">
    <property type="entry name" value="Homeodomain"/>
    <property type="match status" value="1"/>
</dbReference>
<evidence type="ECO:0000256" key="6">
    <source>
        <dbReference type="RuleBase" id="RU000682"/>
    </source>
</evidence>
<dbReference type="SUPFAM" id="SSF46689">
    <property type="entry name" value="Homeodomain-like"/>
    <property type="match status" value="1"/>
</dbReference>
<keyword evidence="4 5" id="KW-0539">Nucleus</keyword>
<dbReference type="EMBL" id="AGCU01071524">
    <property type="status" value="NOT_ANNOTATED_CDS"/>
    <property type="molecule type" value="Genomic_DNA"/>
</dbReference>
<name>K7F7L5_PELSI</name>
<evidence type="ECO:0000313" key="9">
    <source>
        <dbReference type="Ensembl" id="ENSPSIP00000004025.1"/>
    </source>
</evidence>
<feature type="DNA-binding region" description="Homeobox" evidence="5">
    <location>
        <begin position="159"/>
        <end position="218"/>
    </location>
</feature>
<dbReference type="PANTHER" id="PTHR24333">
    <property type="entry name" value="HOMEO BOX HB9 LIKE A-RELATED"/>
    <property type="match status" value="1"/>
</dbReference>
<protein>
    <submittedName>
        <fullName evidence="9">VENT homeobox</fullName>
    </submittedName>
</protein>
<reference evidence="9" key="4">
    <citation type="submission" date="2025-09" db="UniProtKB">
        <authorList>
            <consortium name="Ensembl"/>
        </authorList>
    </citation>
    <scope>IDENTIFICATION</scope>
</reference>
<sequence>MLVYTHNIFLGTPFIKEGKNPPPPLACAGREAARMTKAPFSVEWLSQSSQATSERPQRAEGARGSSRGFFSPLGNPACSSSPAPQPLQPAGRASQRGQRGEAIKSLDNGPKGETLLDPSSVRAAPAAAQRAWSAAESGSEWESGRSECQSPEAPSGKGSRRLRTAFSVEQISTLESSFKRHKYLGSAERRKLAAKMQLSEVQIKTWFQNRRMKLKWQLQEMRLEPFYSPVPLGARPRAPAPALPLPAAPGSPPGAGGGPCQLHLPSTARQRLQEGARRLLAGALLCGLHKPQDFPAAHLNPRG</sequence>
<evidence type="ECO:0000256" key="7">
    <source>
        <dbReference type="SAM" id="MobiDB-lite"/>
    </source>
</evidence>
<dbReference type="eggNOG" id="KOG0488">
    <property type="taxonomic scope" value="Eukaryota"/>
</dbReference>
<evidence type="ECO:0000256" key="1">
    <source>
        <dbReference type="ARBA" id="ARBA00004123"/>
    </source>
</evidence>
<dbReference type="Proteomes" id="UP000007267">
    <property type="component" value="Unassembled WGS sequence"/>
</dbReference>
<feature type="compositionally biased region" description="Low complexity" evidence="7">
    <location>
        <begin position="123"/>
        <end position="141"/>
    </location>
</feature>
<dbReference type="GO" id="GO:0005634">
    <property type="term" value="C:nucleus"/>
    <property type="evidence" value="ECO:0007669"/>
    <property type="project" value="UniProtKB-SubCell"/>
</dbReference>
<accession>K7F7L5</accession>
<keyword evidence="2 5" id="KW-0238">DNA-binding</keyword>
<evidence type="ECO:0000313" key="10">
    <source>
        <dbReference type="Proteomes" id="UP000007267"/>
    </source>
</evidence>
<comment type="subcellular location">
    <subcellularLocation>
        <location evidence="1 5 6">Nucleus</location>
    </subcellularLocation>
</comment>
<feature type="domain" description="Homeobox" evidence="8">
    <location>
        <begin position="157"/>
        <end position="217"/>
    </location>
</feature>
<evidence type="ECO:0000256" key="2">
    <source>
        <dbReference type="ARBA" id="ARBA00023125"/>
    </source>
</evidence>
<dbReference type="GO" id="GO:0000981">
    <property type="term" value="F:DNA-binding transcription factor activity, RNA polymerase II-specific"/>
    <property type="evidence" value="ECO:0007669"/>
    <property type="project" value="InterPro"/>
</dbReference>
<dbReference type="CDD" id="cd00086">
    <property type="entry name" value="homeodomain"/>
    <property type="match status" value="1"/>
</dbReference>
<dbReference type="PROSITE" id="PS00027">
    <property type="entry name" value="HOMEOBOX_1"/>
    <property type="match status" value="1"/>
</dbReference>
<dbReference type="InterPro" id="IPR009057">
    <property type="entry name" value="Homeodomain-like_sf"/>
</dbReference>
<feature type="region of interest" description="Disordered" evidence="7">
    <location>
        <begin position="46"/>
        <end position="161"/>
    </location>
</feature>
<dbReference type="PANTHER" id="PTHR24333:SF5">
    <property type="entry name" value="VENT HOMEOBOX"/>
    <property type="match status" value="1"/>
</dbReference>
<reference evidence="10" key="2">
    <citation type="journal article" date="2013" name="Nat. Genet.">
        <title>The draft genomes of soft-shell turtle and green sea turtle yield insights into the development and evolution of the turtle-specific body plan.</title>
        <authorList>
            <person name="Wang Z."/>
            <person name="Pascual-Anaya J."/>
            <person name="Zadissa A."/>
            <person name="Li W."/>
            <person name="Niimura Y."/>
            <person name="Huang Z."/>
            <person name="Li C."/>
            <person name="White S."/>
            <person name="Xiong Z."/>
            <person name="Fang D."/>
            <person name="Wang B."/>
            <person name="Ming Y."/>
            <person name="Chen Y."/>
            <person name="Zheng Y."/>
            <person name="Kuraku S."/>
            <person name="Pignatelli M."/>
            <person name="Herrero J."/>
            <person name="Beal K."/>
            <person name="Nozawa M."/>
            <person name="Li Q."/>
            <person name="Wang J."/>
            <person name="Zhang H."/>
            <person name="Yu L."/>
            <person name="Shigenobu S."/>
            <person name="Wang J."/>
            <person name="Liu J."/>
            <person name="Flicek P."/>
            <person name="Searle S."/>
            <person name="Wang J."/>
            <person name="Kuratani S."/>
            <person name="Yin Y."/>
            <person name="Aken B."/>
            <person name="Zhang G."/>
            <person name="Irie N."/>
        </authorList>
    </citation>
    <scope>NUCLEOTIDE SEQUENCE [LARGE SCALE GENOMIC DNA]</scope>
    <source>
        <strain evidence="10">Daiwa-1</strain>
    </source>
</reference>
<evidence type="ECO:0000256" key="5">
    <source>
        <dbReference type="PROSITE-ProRule" id="PRU00108"/>
    </source>
</evidence>
<gene>
    <name evidence="9" type="primary">VENTX</name>
</gene>
<dbReference type="GO" id="GO:0003677">
    <property type="term" value="F:DNA binding"/>
    <property type="evidence" value="ECO:0007669"/>
    <property type="project" value="UniProtKB-UniRule"/>
</dbReference>
<keyword evidence="3 5" id="KW-0371">Homeobox</keyword>
<evidence type="ECO:0000256" key="3">
    <source>
        <dbReference type="ARBA" id="ARBA00023155"/>
    </source>
</evidence>
<dbReference type="InterPro" id="IPR001356">
    <property type="entry name" value="HD"/>
</dbReference>
<dbReference type="GeneTree" id="ENSGT00940000163757"/>
<dbReference type="InterPro" id="IPR050848">
    <property type="entry name" value="Homeobox_TF"/>
</dbReference>
<dbReference type="Ensembl" id="ENSPSIT00000004048.1">
    <property type="protein sequence ID" value="ENSPSIP00000004025.1"/>
    <property type="gene ID" value="ENSPSIG00000003805.1"/>
</dbReference>
<dbReference type="SMART" id="SM00389">
    <property type="entry name" value="HOX"/>
    <property type="match status" value="1"/>
</dbReference>
<dbReference type="InterPro" id="IPR017970">
    <property type="entry name" value="Homeobox_CS"/>
</dbReference>
<reference evidence="10" key="1">
    <citation type="submission" date="2011-10" db="EMBL/GenBank/DDBJ databases">
        <authorList>
            <consortium name="Soft-shell Turtle Genome Consortium"/>
        </authorList>
    </citation>
    <scope>NUCLEOTIDE SEQUENCE [LARGE SCALE GENOMIC DNA]</scope>
    <source>
        <strain evidence="10">Daiwa-1</strain>
    </source>
</reference>
<dbReference type="PROSITE" id="PS50071">
    <property type="entry name" value="HOMEOBOX_2"/>
    <property type="match status" value="1"/>
</dbReference>
<keyword evidence="10" id="KW-1185">Reference proteome</keyword>
<dbReference type="HOGENOM" id="CLU_093885_0_0_1"/>
<proteinExistence type="predicted"/>